<organism evidence="4 5">
    <name type="scientific">Edaphochlamys debaryana</name>
    <dbReference type="NCBI Taxonomy" id="47281"/>
    <lineage>
        <taxon>Eukaryota</taxon>
        <taxon>Viridiplantae</taxon>
        <taxon>Chlorophyta</taxon>
        <taxon>core chlorophytes</taxon>
        <taxon>Chlorophyceae</taxon>
        <taxon>CS clade</taxon>
        <taxon>Chlamydomonadales</taxon>
        <taxon>Chlamydomonadales incertae sedis</taxon>
        <taxon>Edaphochlamys</taxon>
    </lineage>
</organism>
<dbReference type="Proteomes" id="UP000612055">
    <property type="component" value="Unassembled WGS sequence"/>
</dbReference>
<dbReference type="Pfam" id="PF00188">
    <property type="entry name" value="CAP"/>
    <property type="match status" value="1"/>
</dbReference>
<evidence type="ECO:0000313" key="5">
    <source>
        <dbReference type="Proteomes" id="UP000612055"/>
    </source>
</evidence>
<feature type="compositionally biased region" description="Pro residues" evidence="1">
    <location>
        <begin position="81"/>
        <end position="133"/>
    </location>
</feature>
<dbReference type="InterPro" id="IPR014044">
    <property type="entry name" value="CAP_dom"/>
</dbReference>
<name>A0A835XUE1_9CHLO</name>
<protein>
    <recommendedName>
        <fullName evidence="3">SCP domain-containing protein</fullName>
    </recommendedName>
</protein>
<dbReference type="OrthoDB" id="337038at2759"/>
<feature type="compositionally biased region" description="Gly residues" evidence="1">
    <location>
        <begin position="149"/>
        <end position="158"/>
    </location>
</feature>
<dbReference type="SMART" id="SM00198">
    <property type="entry name" value="SCP"/>
    <property type="match status" value="1"/>
</dbReference>
<dbReference type="InterPro" id="IPR001283">
    <property type="entry name" value="CRISP-related"/>
</dbReference>
<comment type="caution">
    <text evidence="4">The sequence shown here is derived from an EMBL/GenBank/DDBJ whole genome shotgun (WGS) entry which is preliminary data.</text>
</comment>
<evidence type="ECO:0000259" key="3">
    <source>
        <dbReference type="SMART" id="SM00198"/>
    </source>
</evidence>
<evidence type="ECO:0000256" key="1">
    <source>
        <dbReference type="SAM" id="MobiDB-lite"/>
    </source>
</evidence>
<dbReference type="PROSITE" id="PS01009">
    <property type="entry name" value="CRISP_1"/>
    <property type="match status" value="1"/>
</dbReference>
<dbReference type="PRINTS" id="PR00837">
    <property type="entry name" value="V5TPXLIKE"/>
</dbReference>
<dbReference type="PANTHER" id="PTHR10334">
    <property type="entry name" value="CYSTEINE-RICH SECRETORY PROTEIN-RELATED"/>
    <property type="match status" value="1"/>
</dbReference>
<accession>A0A835XUE1</accession>
<dbReference type="InterPro" id="IPR034113">
    <property type="entry name" value="SCP_GAPR1-like"/>
</dbReference>
<reference evidence="4" key="1">
    <citation type="journal article" date="2020" name="bioRxiv">
        <title>Comparative genomics of Chlamydomonas.</title>
        <authorList>
            <person name="Craig R.J."/>
            <person name="Hasan A.R."/>
            <person name="Ness R.W."/>
            <person name="Keightley P.D."/>
        </authorList>
    </citation>
    <scope>NUCLEOTIDE SEQUENCE</scope>
    <source>
        <strain evidence="4">CCAP 11/70</strain>
    </source>
</reference>
<proteinExistence type="predicted"/>
<dbReference type="InterPro" id="IPR035940">
    <property type="entry name" value="CAP_sf"/>
</dbReference>
<keyword evidence="5" id="KW-1185">Reference proteome</keyword>
<feature type="domain" description="SCP" evidence="3">
    <location>
        <begin position="164"/>
        <end position="314"/>
    </location>
</feature>
<sequence>MTTCSLAAFIFLLFALSCHAESQSLRGADHGNSRSASAIDTHTSRRLLAWKRPPPPPSLLPPPRRASPPPPRATSPAPTRKSPPPPPRATSPPPTRRPPPPPPRRSPPPTPRASPPPSSFPPPPRKAPPPPPLRRIAPTEKGTASPGPLAGGGGSALLGGGDCPDAQRLLDAANRLRALHGSPPLEWSTRLAAQAQAYADELAGSRGCALRHDAAGECLLRVSSVPAPDDSCSSAVNAWYGELAWYDFKTPNAYRDNWSNSIGHFTQLVWRDSTQIGCGVGTAAERTVFPSGKVFMGGCKAIVCRFDPPGNAASDAAFKANVLPLKSATG</sequence>
<feature type="chain" id="PRO_5032678154" description="SCP domain-containing protein" evidence="2">
    <location>
        <begin position="21"/>
        <end position="330"/>
    </location>
</feature>
<feature type="compositionally biased region" description="Pro residues" evidence="1">
    <location>
        <begin position="52"/>
        <end position="73"/>
    </location>
</feature>
<gene>
    <name evidence="4" type="ORF">HYH03_011552</name>
</gene>
<feature type="signal peptide" evidence="2">
    <location>
        <begin position="1"/>
        <end position="20"/>
    </location>
</feature>
<dbReference type="GO" id="GO:0005576">
    <property type="term" value="C:extracellular region"/>
    <property type="evidence" value="ECO:0007669"/>
    <property type="project" value="InterPro"/>
</dbReference>
<dbReference type="Gene3D" id="3.40.33.10">
    <property type="entry name" value="CAP"/>
    <property type="match status" value="1"/>
</dbReference>
<keyword evidence="2" id="KW-0732">Signal</keyword>
<dbReference type="InterPro" id="IPR018244">
    <property type="entry name" value="Allrgn_V5/Tpx1_CS"/>
</dbReference>
<evidence type="ECO:0000256" key="2">
    <source>
        <dbReference type="SAM" id="SignalP"/>
    </source>
</evidence>
<dbReference type="SUPFAM" id="SSF55797">
    <property type="entry name" value="PR-1-like"/>
    <property type="match status" value="1"/>
</dbReference>
<dbReference type="EMBL" id="JAEHOE010000067">
    <property type="protein sequence ID" value="KAG2489915.1"/>
    <property type="molecule type" value="Genomic_DNA"/>
</dbReference>
<dbReference type="CDD" id="cd05382">
    <property type="entry name" value="CAP_GAPR1-like"/>
    <property type="match status" value="1"/>
</dbReference>
<feature type="region of interest" description="Disordered" evidence="1">
    <location>
        <begin position="25"/>
        <end position="158"/>
    </location>
</feature>
<dbReference type="AlphaFoldDB" id="A0A835XUE1"/>
<evidence type="ECO:0000313" key="4">
    <source>
        <dbReference type="EMBL" id="KAG2489915.1"/>
    </source>
</evidence>